<evidence type="ECO:0000313" key="1">
    <source>
        <dbReference type="EMBL" id="AYJ85318.1"/>
    </source>
</evidence>
<reference evidence="1 2" key="1">
    <citation type="submission" date="2018-09" db="EMBL/GenBank/DDBJ databases">
        <title>Sphingomonas peninsula sp. nov., isolated from fildes peninsula, Antarctic soil.</title>
        <authorList>
            <person name="Yingchao G."/>
        </authorList>
    </citation>
    <scope>NUCLEOTIDE SEQUENCE [LARGE SCALE GENOMIC DNA]</scope>
    <source>
        <strain evidence="1 2">YZ-8</strain>
        <plasmid evidence="1 2">unnamed1</plasmid>
    </source>
</reference>
<dbReference type="EMBL" id="CP032828">
    <property type="protein sequence ID" value="AYJ85318.1"/>
    <property type="molecule type" value="Genomic_DNA"/>
</dbReference>
<accession>A0A494TIR6</accession>
<protein>
    <submittedName>
        <fullName evidence="1">Uncharacterized protein</fullName>
    </submittedName>
</protein>
<evidence type="ECO:0000313" key="2">
    <source>
        <dbReference type="Proteomes" id="UP000276254"/>
    </source>
</evidence>
<dbReference type="GeneID" id="39491798"/>
<sequence length="163" mass="17050">MMPREQNTPAKQAVKAASKALVRAAGGLEAAAEFSRPNKSVLGEYGRPEGDCFMPVDVVEDLEAITHGQAGHPIVTRHLAARAGYALVKLPTASDIDSDWLAQVGRLVSDSGAIIAGISSAAADKVINSADVGDFNLIGECDDLLALVVNMRAHFERIQAGGD</sequence>
<proteinExistence type="predicted"/>
<keyword evidence="1" id="KW-0614">Plasmid</keyword>
<dbReference type="OrthoDB" id="7570121at2"/>
<dbReference type="RefSeq" id="WP_121151796.1">
    <property type="nucleotide sequence ID" value="NZ_CP032828.1"/>
</dbReference>
<dbReference type="AlphaFoldDB" id="A0A494TIR6"/>
<keyword evidence="2" id="KW-1185">Reference proteome</keyword>
<name>A0A494TIR6_SPHPE</name>
<dbReference type="KEGG" id="spha:D3Y57_04690"/>
<organism evidence="1 2">
    <name type="scientific">Sphingomonas paeninsulae</name>
    <dbReference type="NCBI Taxonomy" id="2319844"/>
    <lineage>
        <taxon>Bacteria</taxon>
        <taxon>Pseudomonadati</taxon>
        <taxon>Pseudomonadota</taxon>
        <taxon>Alphaproteobacteria</taxon>
        <taxon>Sphingomonadales</taxon>
        <taxon>Sphingomonadaceae</taxon>
        <taxon>Sphingomonas</taxon>
    </lineage>
</organism>
<geneLocation type="plasmid" evidence="1">
    <name>unnamed1</name>
</geneLocation>
<dbReference type="Proteomes" id="UP000276254">
    <property type="component" value="Plasmid unnamed1"/>
</dbReference>
<gene>
    <name evidence="1" type="ORF">D3Y57_04690</name>
</gene>